<gene>
    <name evidence="2" type="ORF">PAVTOK_45</name>
</gene>
<proteinExistence type="predicted"/>
<protein>
    <submittedName>
        <fullName evidence="2">Uncharacterized protein</fullName>
    </submittedName>
</protein>
<name>A0A345BM02_9CAUD</name>
<accession>A0A345BM02</accession>
<evidence type="ECO:0000313" key="2">
    <source>
        <dbReference type="EMBL" id="AXF51473.1"/>
    </source>
</evidence>
<keyword evidence="3" id="KW-1185">Reference proteome</keyword>
<sequence length="324" mass="36282">MEVNHEFVLKKAVAMFNKLTGKKMTTREGGTFLDIYDLVAQHSQPAAPADEPAATVELTPWQKATLDTHGECAPEPDATPEAEPLKEIPTFIGREVEKAVKPQPVEHSPELVAVAESVGVEPAVLKQVAASESAEPQPGRAETKASQFTFSDYAPPPIRTRERAHIPGYDWQILVLDRDRNPENSYIMHYALKPKQAEFNEHYAHFDARTHYVHLNEKRGREWVSITDNFAPFFYKPAPTQREAAPRIVHEAKAPEPKPAGRDVSTPELSTPWAEPEKAFRIRYYSDVAGAVIYYYVNKKPSGSEMAYFHHTKCLAAVQARPAA</sequence>
<evidence type="ECO:0000256" key="1">
    <source>
        <dbReference type="SAM" id="MobiDB-lite"/>
    </source>
</evidence>
<organism evidence="2 3">
    <name type="scientific">Erwinia phage Pavtok</name>
    <dbReference type="NCBI Taxonomy" id="2267655"/>
    <lineage>
        <taxon>Viruses</taxon>
        <taxon>Duplodnaviria</taxon>
        <taxon>Heunggongvirae</taxon>
        <taxon>Uroviricota</taxon>
        <taxon>Caudoviricetes</taxon>
        <taxon>Pavtokvirus</taxon>
        <taxon>Pavtokvirus pavtok</taxon>
    </lineage>
</organism>
<dbReference type="EMBL" id="MH426726">
    <property type="protein sequence ID" value="AXF51473.1"/>
    <property type="molecule type" value="Genomic_DNA"/>
</dbReference>
<reference evidence="3" key="1">
    <citation type="submission" date="2018-06" db="EMBL/GenBank/DDBJ databases">
        <authorList>
            <person name="Sharma R."/>
            <person name="Hughes J."/>
            <person name="Breakwell D.P."/>
            <person name="Hope S."/>
            <person name="Grose J.H."/>
        </authorList>
    </citation>
    <scope>NUCLEOTIDE SEQUENCE [LARGE SCALE GENOMIC DNA]</scope>
</reference>
<evidence type="ECO:0000313" key="3">
    <source>
        <dbReference type="Proteomes" id="UP000260529"/>
    </source>
</evidence>
<feature type="region of interest" description="Disordered" evidence="1">
    <location>
        <begin position="129"/>
        <end position="156"/>
    </location>
</feature>
<dbReference type="Proteomes" id="UP000260529">
    <property type="component" value="Segment"/>
</dbReference>